<dbReference type="PANTHER" id="PTHR13258">
    <property type="entry name" value="SYNDETIN"/>
    <property type="match status" value="1"/>
</dbReference>
<evidence type="ECO:0000313" key="6">
    <source>
        <dbReference type="EMBL" id="KAK9864523.1"/>
    </source>
</evidence>
<dbReference type="GO" id="GO:0032456">
    <property type="term" value="P:endocytic recycling"/>
    <property type="evidence" value="ECO:0007669"/>
    <property type="project" value="InterPro"/>
</dbReference>
<evidence type="ECO:0000256" key="1">
    <source>
        <dbReference type="ARBA" id="ARBA00022448"/>
    </source>
</evidence>
<dbReference type="GO" id="GO:0000149">
    <property type="term" value="F:SNARE binding"/>
    <property type="evidence" value="ECO:0007669"/>
    <property type="project" value="TreeGrafter"/>
</dbReference>
<evidence type="ECO:0000259" key="5">
    <source>
        <dbReference type="Pfam" id="PF10475"/>
    </source>
</evidence>
<feature type="domain" description="Vacuolar protein sorting-associated protein 54 N-terminal" evidence="5">
    <location>
        <begin position="60"/>
        <end position="176"/>
    </location>
</feature>
<gene>
    <name evidence="6" type="ORF">WJX84_011081</name>
</gene>
<proteinExistence type="predicted"/>
<comment type="caution">
    <text evidence="6">The sequence shown here is derived from an EMBL/GenBank/DDBJ whole genome shotgun (WGS) entry which is preliminary data.</text>
</comment>
<feature type="region of interest" description="Disordered" evidence="4">
    <location>
        <begin position="1"/>
        <end position="25"/>
    </location>
</feature>
<dbReference type="Proteomes" id="UP001485043">
    <property type="component" value="Unassembled WGS sequence"/>
</dbReference>
<dbReference type="InterPro" id="IPR019515">
    <property type="entry name" value="VPS54_N"/>
</dbReference>
<dbReference type="EMBL" id="JALJOV010000343">
    <property type="protein sequence ID" value="KAK9864523.1"/>
    <property type="molecule type" value="Genomic_DNA"/>
</dbReference>
<dbReference type="GO" id="GO:0005829">
    <property type="term" value="C:cytosol"/>
    <property type="evidence" value="ECO:0007669"/>
    <property type="project" value="GOC"/>
</dbReference>
<dbReference type="GO" id="GO:0015031">
    <property type="term" value="P:protein transport"/>
    <property type="evidence" value="ECO:0007669"/>
    <property type="project" value="UniProtKB-KW"/>
</dbReference>
<evidence type="ECO:0000313" key="7">
    <source>
        <dbReference type="Proteomes" id="UP001485043"/>
    </source>
</evidence>
<protein>
    <recommendedName>
        <fullName evidence="5">Vacuolar protein sorting-associated protein 54 N-terminal domain-containing protein</fullName>
    </recommendedName>
</protein>
<reference evidence="6 7" key="1">
    <citation type="journal article" date="2024" name="Nat. Commun.">
        <title>Phylogenomics reveals the evolutionary origins of lichenization in chlorophyte algae.</title>
        <authorList>
            <person name="Puginier C."/>
            <person name="Libourel C."/>
            <person name="Otte J."/>
            <person name="Skaloud P."/>
            <person name="Haon M."/>
            <person name="Grisel S."/>
            <person name="Petersen M."/>
            <person name="Berrin J.G."/>
            <person name="Delaux P.M."/>
            <person name="Dal Grande F."/>
            <person name="Keller J."/>
        </authorList>
    </citation>
    <scope>NUCLEOTIDE SEQUENCE [LARGE SCALE GENOMIC DNA]</scope>
    <source>
        <strain evidence="6 7">SAG 2523</strain>
    </source>
</reference>
<dbReference type="Pfam" id="PF10475">
    <property type="entry name" value="Vps54_N"/>
    <property type="match status" value="1"/>
</dbReference>
<evidence type="ECO:0000256" key="4">
    <source>
        <dbReference type="SAM" id="MobiDB-lite"/>
    </source>
</evidence>
<keyword evidence="1" id="KW-0813">Transport</keyword>
<sequence>MLRSIRSRTAGRVRSSSTGEGLDSPRLVRLQQAAHALQESDVAPEVQQARADRREARLAALEPEFYNPDFDPVLYELQRLPPRFDESELEPVVENRAGVLEIVSEKLSQHVLKNYGAFVSGVNEVASIEHDLTEAYRLAKVSRGELAIALAEVDVNMKIAAQTKQKQGLMAILTCSSACSRCPVCMTPSSGPISPVGHLMANTAAQQRELS</sequence>
<accession>A0AAW1T6Q0</accession>
<evidence type="ECO:0000256" key="2">
    <source>
        <dbReference type="ARBA" id="ARBA00022927"/>
    </source>
</evidence>
<dbReference type="InterPro" id="IPR040047">
    <property type="entry name" value="VPS50"/>
</dbReference>
<feature type="compositionally biased region" description="Basic residues" evidence="4">
    <location>
        <begin position="1"/>
        <end position="11"/>
    </location>
</feature>
<keyword evidence="2" id="KW-0653">Protein transport</keyword>
<dbReference type="GO" id="GO:1990745">
    <property type="term" value="C:EARP complex"/>
    <property type="evidence" value="ECO:0007669"/>
    <property type="project" value="InterPro"/>
</dbReference>
<evidence type="ECO:0000256" key="3">
    <source>
        <dbReference type="ARBA" id="ARBA00023054"/>
    </source>
</evidence>
<name>A0AAW1T6Q0_9CHLO</name>
<keyword evidence="3" id="KW-0175">Coiled coil</keyword>
<dbReference type="PANTHER" id="PTHR13258:SF0">
    <property type="entry name" value="SYNDETIN"/>
    <property type="match status" value="1"/>
</dbReference>
<organism evidence="6 7">
    <name type="scientific">Apatococcus fuscideae</name>
    <dbReference type="NCBI Taxonomy" id="2026836"/>
    <lineage>
        <taxon>Eukaryota</taxon>
        <taxon>Viridiplantae</taxon>
        <taxon>Chlorophyta</taxon>
        <taxon>core chlorophytes</taxon>
        <taxon>Trebouxiophyceae</taxon>
        <taxon>Chlorellales</taxon>
        <taxon>Chlorellaceae</taxon>
        <taxon>Apatococcus</taxon>
    </lineage>
</organism>
<keyword evidence="7" id="KW-1185">Reference proteome</keyword>
<dbReference type="AlphaFoldDB" id="A0AAW1T6Q0"/>
<dbReference type="GO" id="GO:0042147">
    <property type="term" value="P:retrograde transport, endosome to Golgi"/>
    <property type="evidence" value="ECO:0007669"/>
    <property type="project" value="InterPro"/>
</dbReference>